<dbReference type="EMBL" id="MNAD01000682">
    <property type="protein sequence ID" value="OJT11156.1"/>
    <property type="molecule type" value="Genomic_DNA"/>
</dbReference>
<dbReference type="OrthoDB" id="10363530at2759"/>
<dbReference type="OMA" id="GQRRQDW"/>
<evidence type="ECO:0000313" key="3">
    <source>
        <dbReference type="Proteomes" id="UP000184267"/>
    </source>
</evidence>
<evidence type="ECO:0000256" key="1">
    <source>
        <dbReference type="SAM" id="MobiDB-lite"/>
    </source>
</evidence>
<sequence length="214" mass="23476">MPTAAPSDPTLRLLVDSWASKAGRGSFTSIIARIENDTTGVTFTLPDDYADLASSRARWEGWLEVINHPTGLGMFPASTTERQRAALRGLARALVFFSIEDASGQRRQDWPHFVNRVREIAAMEGLTGERQLELVLDWVRVEHQASNAWRAEQSRARDLEAAASEDAHGGTVVEADRVHTVVEADRVRTNSAALDYDSDSSLPSLRTVGGSDSE</sequence>
<feature type="region of interest" description="Disordered" evidence="1">
    <location>
        <begin position="192"/>
        <end position="214"/>
    </location>
</feature>
<gene>
    <name evidence="2" type="ORF">TRAPUB_12312</name>
</gene>
<dbReference type="AlphaFoldDB" id="A0A1M2VUE2"/>
<reference evidence="2 3" key="1">
    <citation type="submission" date="2016-10" db="EMBL/GenBank/DDBJ databases">
        <title>Genome sequence of the basidiomycete white-rot fungus Trametes pubescens.</title>
        <authorList>
            <person name="Makela M.R."/>
            <person name="Granchi Z."/>
            <person name="Peng M."/>
            <person name="De Vries R.P."/>
            <person name="Grigoriev I."/>
            <person name="Riley R."/>
            <person name="Hilden K."/>
        </authorList>
    </citation>
    <scope>NUCLEOTIDE SEQUENCE [LARGE SCALE GENOMIC DNA]</scope>
    <source>
        <strain evidence="2 3">FBCC735</strain>
    </source>
</reference>
<organism evidence="2 3">
    <name type="scientific">Trametes pubescens</name>
    <name type="common">White-rot fungus</name>
    <dbReference type="NCBI Taxonomy" id="154538"/>
    <lineage>
        <taxon>Eukaryota</taxon>
        <taxon>Fungi</taxon>
        <taxon>Dikarya</taxon>
        <taxon>Basidiomycota</taxon>
        <taxon>Agaricomycotina</taxon>
        <taxon>Agaricomycetes</taxon>
        <taxon>Polyporales</taxon>
        <taxon>Polyporaceae</taxon>
        <taxon>Trametes</taxon>
    </lineage>
</organism>
<comment type="caution">
    <text evidence="2">The sequence shown here is derived from an EMBL/GenBank/DDBJ whole genome shotgun (WGS) entry which is preliminary data.</text>
</comment>
<proteinExistence type="predicted"/>
<name>A0A1M2VUE2_TRAPU</name>
<feature type="compositionally biased region" description="Low complexity" evidence="1">
    <location>
        <begin position="192"/>
        <end position="205"/>
    </location>
</feature>
<evidence type="ECO:0000313" key="2">
    <source>
        <dbReference type="EMBL" id="OJT11156.1"/>
    </source>
</evidence>
<protein>
    <submittedName>
        <fullName evidence="2">Uncharacterized protein</fullName>
    </submittedName>
</protein>
<keyword evidence="3" id="KW-1185">Reference proteome</keyword>
<dbReference type="Proteomes" id="UP000184267">
    <property type="component" value="Unassembled WGS sequence"/>
</dbReference>
<accession>A0A1M2VUE2</accession>